<feature type="domain" description="Protein kinase" evidence="14">
    <location>
        <begin position="301"/>
        <end position="580"/>
    </location>
</feature>
<evidence type="ECO:0000256" key="10">
    <source>
        <dbReference type="ARBA" id="ARBA00023136"/>
    </source>
</evidence>
<keyword evidence="10 13" id="KW-0472">Membrane</keyword>
<dbReference type="GO" id="GO:0004674">
    <property type="term" value="F:protein serine/threonine kinase activity"/>
    <property type="evidence" value="ECO:0007669"/>
    <property type="project" value="UniProtKB-KW"/>
</dbReference>
<dbReference type="Pfam" id="PF07714">
    <property type="entry name" value="PK_Tyr_Ser-Thr"/>
    <property type="match status" value="2"/>
</dbReference>
<evidence type="ECO:0000259" key="14">
    <source>
        <dbReference type="PROSITE" id="PS50011"/>
    </source>
</evidence>
<dbReference type="CDD" id="cd14066">
    <property type="entry name" value="STKc_IRAK"/>
    <property type="match status" value="1"/>
</dbReference>
<dbReference type="FunFam" id="3.30.200.20:FF:000644">
    <property type="entry name" value="Suppressor of npr1-1 constitutive 4"/>
    <property type="match status" value="2"/>
</dbReference>
<evidence type="ECO:0000313" key="16">
    <source>
        <dbReference type="Proteomes" id="UP000694240"/>
    </source>
</evidence>
<evidence type="ECO:0000256" key="2">
    <source>
        <dbReference type="ARBA" id="ARBA00022527"/>
    </source>
</evidence>
<feature type="transmembrane region" description="Helical" evidence="13">
    <location>
        <begin position="811"/>
        <end position="833"/>
    </location>
</feature>
<protein>
    <submittedName>
        <fullName evidence="15">Thaumatin family</fullName>
    </submittedName>
</protein>
<dbReference type="InterPro" id="IPR017441">
    <property type="entry name" value="Protein_kinase_ATP_BS"/>
</dbReference>
<evidence type="ECO:0000256" key="13">
    <source>
        <dbReference type="SAM" id="Phobius"/>
    </source>
</evidence>
<keyword evidence="8 12" id="KW-0067">ATP-binding</keyword>
<evidence type="ECO:0000256" key="5">
    <source>
        <dbReference type="ARBA" id="ARBA00022729"/>
    </source>
</evidence>
<gene>
    <name evidence="15" type="ORF">ISN45_Aa07g023820</name>
</gene>
<dbReference type="PROSITE" id="PS00108">
    <property type="entry name" value="PROTEIN_KINASE_ST"/>
    <property type="match status" value="2"/>
</dbReference>
<dbReference type="Proteomes" id="UP000694240">
    <property type="component" value="Chromosome 12"/>
</dbReference>
<feature type="binding site" evidence="12">
    <location>
        <position position="898"/>
    </location>
    <ligand>
        <name>ATP</name>
        <dbReference type="ChEBI" id="CHEBI:30616"/>
    </ligand>
</feature>
<keyword evidence="4 13" id="KW-0812">Transmembrane</keyword>
<keyword evidence="11" id="KW-0325">Glycoprotein</keyword>
<evidence type="ECO:0000256" key="9">
    <source>
        <dbReference type="ARBA" id="ARBA00022989"/>
    </source>
</evidence>
<dbReference type="PROSITE" id="PS51367">
    <property type="entry name" value="THAUMATIN_2"/>
    <property type="match status" value="2"/>
</dbReference>
<dbReference type="FunFam" id="2.60.110.10:FF:000004">
    <property type="entry name" value="THAUMATIN-LIKE PROTEIN 1"/>
    <property type="match status" value="1"/>
</dbReference>
<dbReference type="InterPro" id="IPR000719">
    <property type="entry name" value="Prot_kinase_dom"/>
</dbReference>
<evidence type="ECO:0000256" key="1">
    <source>
        <dbReference type="ARBA" id="ARBA00004479"/>
    </source>
</evidence>
<keyword evidence="16" id="KW-1185">Reference proteome</keyword>
<evidence type="ECO:0000256" key="12">
    <source>
        <dbReference type="PROSITE-ProRule" id="PRU10141"/>
    </source>
</evidence>
<reference evidence="15 16" key="1">
    <citation type="submission" date="2020-12" db="EMBL/GenBank/DDBJ databases">
        <title>Concerted genomic and epigenomic changes stabilize Arabidopsis allopolyploids.</title>
        <authorList>
            <person name="Chen Z."/>
        </authorList>
    </citation>
    <scope>NUCLEOTIDE SEQUENCE [LARGE SCALE GENOMIC DNA]</scope>
    <source>
        <strain evidence="15">Allo738</strain>
        <tissue evidence="15">Leaf</tissue>
    </source>
</reference>
<evidence type="ECO:0000256" key="8">
    <source>
        <dbReference type="ARBA" id="ARBA00022840"/>
    </source>
</evidence>
<feature type="domain" description="Protein kinase" evidence="14">
    <location>
        <begin position="868"/>
        <end position="1159"/>
    </location>
</feature>
<evidence type="ECO:0000256" key="3">
    <source>
        <dbReference type="ARBA" id="ARBA00022679"/>
    </source>
</evidence>
<dbReference type="PROSITE" id="PS00107">
    <property type="entry name" value="PROTEIN_KINASE_ATP"/>
    <property type="match status" value="2"/>
</dbReference>
<evidence type="ECO:0000256" key="11">
    <source>
        <dbReference type="ARBA" id="ARBA00023180"/>
    </source>
</evidence>
<dbReference type="InterPro" id="IPR001938">
    <property type="entry name" value="Thaumatin"/>
</dbReference>
<dbReference type="PROSITE" id="PS00316">
    <property type="entry name" value="THAUMATIN_1"/>
    <property type="match status" value="2"/>
</dbReference>
<dbReference type="InterPro" id="IPR001245">
    <property type="entry name" value="Ser-Thr/Tyr_kinase_cat_dom"/>
</dbReference>
<keyword evidence="6 12" id="KW-0547">Nucleotide-binding</keyword>
<comment type="caution">
    <text evidence="15">The sequence shown here is derived from an EMBL/GenBank/DDBJ whole genome shotgun (WGS) entry which is preliminary data.</text>
</comment>
<evidence type="ECO:0000256" key="6">
    <source>
        <dbReference type="ARBA" id="ARBA00022741"/>
    </source>
</evidence>
<dbReference type="InterPro" id="IPR045874">
    <property type="entry name" value="LRK10/LRL21-25-like"/>
</dbReference>
<dbReference type="GO" id="GO:0016020">
    <property type="term" value="C:membrane"/>
    <property type="evidence" value="ECO:0007669"/>
    <property type="project" value="UniProtKB-SubCell"/>
</dbReference>
<dbReference type="InterPro" id="IPR017949">
    <property type="entry name" value="Thaumatin_CS"/>
</dbReference>
<feature type="transmembrane region" description="Helical" evidence="13">
    <location>
        <begin position="249"/>
        <end position="269"/>
    </location>
</feature>
<dbReference type="GO" id="GO:0005524">
    <property type="term" value="F:ATP binding"/>
    <property type="evidence" value="ECO:0007669"/>
    <property type="project" value="UniProtKB-UniRule"/>
</dbReference>
<evidence type="ECO:0000256" key="4">
    <source>
        <dbReference type="ARBA" id="ARBA00022692"/>
    </source>
</evidence>
<dbReference type="PANTHER" id="PTHR27009">
    <property type="entry name" value="RUST RESISTANCE KINASE LR10-RELATED"/>
    <property type="match status" value="1"/>
</dbReference>
<dbReference type="Pfam" id="PF00314">
    <property type="entry name" value="Thaumatin"/>
    <property type="match status" value="2"/>
</dbReference>
<comment type="subcellular location">
    <subcellularLocation>
        <location evidence="1">Membrane</location>
        <topology evidence="1">Single-pass type I membrane protein</topology>
    </subcellularLocation>
</comment>
<dbReference type="EMBL" id="JAEFBK010000012">
    <property type="protein sequence ID" value="KAG7542395.1"/>
    <property type="molecule type" value="Genomic_DNA"/>
</dbReference>
<dbReference type="PROSITE" id="PS50011">
    <property type="entry name" value="PROTEIN_KINASE_DOM"/>
    <property type="match status" value="2"/>
</dbReference>
<keyword evidence="3" id="KW-0808">Transferase</keyword>
<keyword evidence="5" id="KW-0732">Signal</keyword>
<feature type="binding site" evidence="12">
    <location>
        <position position="331"/>
    </location>
    <ligand>
        <name>ATP</name>
        <dbReference type="ChEBI" id="CHEBI:30616"/>
    </ligand>
</feature>
<evidence type="ECO:0000256" key="7">
    <source>
        <dbReference type="ARBA" id="ARBA00022777"/>
    </source>
</evidence>
<dbReference type="InterPro" id="IPR008271">
    <property type="entry name" value="Ser/Thr_kinase_AS"/>
</dbReference>
<sequence>MSILTIENKCDYTVWPVIFSWKLPISPNGFALTSGEARTVHAESSWYGLISGRTLCSTNSRGNFSCATGDCQSGNIECPDEYEWSAVTYVYLRIDDGGINSYTISLEYGYNIPLMVVPSHSSSTCISSGCVVDLKKTCPDDLELFTGDKQIGCISACRKYGTREICCTHDFSSKQTCKPTPYTQNFEKACPSAYSYDYNNNNSTFICPNSTDFVITFCPSSIPNTTRNKRSSMAPLGPKHNSQQKLKPILGGSAALVVLIIMVGIAVMVRAKNERNSNYENVEAVVMLKRYSYKNVKKMTNSFAHVIGKGGFGTVYKGKLPDASGRDIALKILEDTKGNGDDFINELASMSIASHVNIVSLFGFCYEGSKRAIIYEFMPNGSLDKFISEDMSTKMDCITLYNIALGVAHGLEYLHNSCVSKIVHFDIKPQNILMGEDFCPKISDFGLAKLCKKNDSIISMLGARGTVGYIAPEVFSQSYGGVSHKSDVYSYGMVVLEMIGATKREGFENSTSNISTIYFPDWIYKDLERKETMRLLGDHIIEEEEEIVKKMTLVGLWCIQTNPADRPPMKKVVEMLEGSLEALKVPPKPTLTLPAPMTKRLPLILLLASHLFVSGVFSTSILTIENKCGNTIWPVIFSWRSQVSTTGFTLKTGEARAIEAPSSWYGLISARTLCSNSTGNFSCATGDCESGEIECPGAYSWSPVTYILFRIDDGGINSYIISLEYGYNLPLTVVPSSPACSSSGCMVDLNNTCPNDLKKFSKGDLVACNSACRESESQENCCTHYFKSKQTCKPTQYVQNFDRACPFAYSYPYNGGSAALAVLIILVVIAAVVRAKNAKRKNELNDENIEAVVMLKRYSFEKVKKMTNSFDHVIGQGGFGTVYKGKLPDASGRDIALKILKESKGNGEEFINELVSMSRASHVNIVSLFGFCYEGSQRAVIYEFMPNGSLDKFISENMSTKIDWKTLYNIAVGVARGLEYLHNSCVSKIVHFDIKPQNILIDEDFCPKISDFGLAKLCKKKESIISMLDARGTVGYIAPEMFSKNYGGVSHKSDVYSYGMVVLEMIGATKREEVETSTTNKSSMYFPDWVYEDLERKETMRLLEDHRIEEEEEKIVKKMTLVGLWCIQTNPLDRPPMRKVVEMLEGSLEALQVPPKPLLNLHVVTDWEGSQQTSNLSTQSLLERKTRSDYQYTPSVSKEAV</sequence>
<accession>A0A8T1Y5H1</accession>
<keyword evidence="2" id="KW-0723">Serine/threonine-protein kinase</keyword>
<evidence type="ECO:0000313" key="15">
    <source>
        <dbReference type="EMBL" id="KAG7542395.1"/>
    </source>
</evidence>
<organism evidence="15 16">
    <name type="scientific">Arabidopsis thaliana x Arabidopsis arenosa</name>
    <dbReference type="NCBI Taxonomy" id="1240361"/>
    <lineage>
        <taxon>Eukaryota</taxon>
        <taxon>Viridiplantae</taxon>
        <taxon>Streptophyta</taxon>
        <taxon>Embryophyta</taxon>
        <taxon>Tracheophyta</taxon>
        <taxon>Spermatophyta</taxon>
        <taxon>Magnoliopsida</taxon>
        <taxon>eudicotyledons</taxon>
        <taxon>Gunneridae</taxon>
        <taxon>Pentapetalae</taxon>
        <taxon>rosids</taxon>
        <taxon>malvids</taxon>
        <taxon>Brassicales</taxon>
        <taxon>Brassicaceae</taxon>
        <taxon>Camelineae</taxon>
        <taxon>Arabidopsis</taxon>
    </lineage>
</organism>
<dbReference type="AlphaFoldDB" id="A0A8T1Y5H1"/>
<name>A0A8T1Y5H1_9BRAS</name>
<dbReference type="FunFam" id="1.10.510.10:FF:000590">
    <property type="entry name" value="PR5-like receptor kinase"/>
    <property type="match status" value="2"/>
</dbReference>
<proteinExistence type="predicted"/>
<dbReference type="SMART" id="SM00205">
    <property type="entry name" value="THN"/>
    <property type="match status" value="2"/>
</dbReference>
<keyword evidence="9 13" id="KW-1133">Transmembrane helix</keyword>
<dbReference type="SMART" id="SM00220">
    <property type="entry name" value="S_TKc"/>
    <property type="match status" value="2"/>
</dbReference>
<keyword evidence="7" id="KW-0418">Kinase</keyword>